<dbReference type="EMBL" id="BGPR01001058">
    <property type="protein sequence ID" value="GBM44238.1"/>
    <property type="molecule type" value="Genomic_DNA"/>
</dbReference>
<reference evidence="1 2" key="1">
    <citation type="journal article" date="2019" name="Sci. Rep.">
        <title>Orb-weaving spider Araneus ventricosus genome elucidates the spidroin gene catalogue.</title>
        <authorList>
            <person name="Kono N."/>
            <person name="Nakamura H."/>
            <person name="Ohtoshi R."/>
            <person name="Moran D.A.P."/>
            <person name="Shinohara A."/>
            <person name="Yoshida Y."/>
            <person name="Fujiwara M."/>
            <person name="Mori M."/>
            <person name="Tomita M."/>
            <person name="Arakawa K."/>
        </authorList>
    </citation>
    <scope>NUCLEOTIDE SEQUENCE [LARGE SCALE GENOMIC DNA]</scope>
</reference>
<dbReference type="AlphaFoldDB" id="A0A4Y2FV25"/>
<dbReference type="Proteomes" id="UP000499080">
    <property type="component" value="Unassembled WGS sequence"/>
</dbReference>
<protein>
    <submittedName>
        <fullName evidence="1">Uncharacterized protein</fullName>
    </submittedName>
</protein>
<comment type="caution">
    <text evidence="1">The sequence shown here is derived from an EMBL/GenBank/DDBJ whole genome shotgun (WGS) entry which is preliminary data.</text>
</comment>
<evidence type="ECO:0000313" key="1">
    <source>
        <dbReference type="EMBL" id="GBM44238.1"/>
    </source>
</evidence>
<sequence length="117" mass="13632">MRRFAQRSPINEDTIITLHITFDNLASSNWNGNERLMRRNSTEKSRKLVNQESIILSHPEFSSNRLQQLDRSDSITYFSFRQEGQELVKASFKNGTRQQSVRESAIAIESDKRNQPC</sequence>
<gene>
    <name evidence="1" type="ORF">AVEN_15569_1</name>
</gene>
<proteinExistence type="predicted"/>
<evidence type="ECO:0000313" key="2">
    <source>
        <dbReference type="Proteomes" id="UP000499080"/>
    </source>
</evidence>
<organism evidence="1 2">
    <name type="scientific">Araneus ventricosus</name>
    <name type="common">Orbweaver spider</name>
    <name type="synonym">Epeira ventricosa</name>
    <dbReference type="NCBI Taxonomy" id="182803"/>
    <lineage>
        <taxon>Eukaryota</taxon>
        <taxon>Metazoa</taxon>
        <taxon>Ecdysozoa</taxon>
        <taxon>Arthropoda</taxon>
        <taxon>Chelicerata</taxon>
        <taxon>Arachnida</taxon>
        <taxon>Araneae</taxon>
        <taxon>Araneomorphae</taxon>
        <taxon>Entelegynae</taxon>
        <taxon>Araneoidea</taxon>
        <taxon>Araneidae</taxon>
        <taxon>Araneus</taxon>
    </lineage>
</organism>
<keyword evidence="2" id="KW-1185">Reference proteome</keyword>
<name>A0A4Y2FV25_ARAVE</name>
<accession>A0A4Y2FV25</accession>